<evidence type="ECO:0000256" key="5">
    <source>
        <dbReference type="ARBA" id="ARBA00023315"/>
    </source>
</evidence>
<name>A0A0S7C6J3_9BACT</name>
<dbReference type="Proteomes" id="UP000053091">
    <property type="component" value="Unassembled WGS sequence"/>
</dbReference>
<evidence type="ECO:0000256" key="1">
    <source>
        <dbReference type="ARBA" id="ARBA00009943"/>
    </source>
</evidence>
<evidence type="ECO:0000256" key="4">
    <source>
        <dbReference type="ARBA" id="ARBA00022984"/>
    </source>
</evidence>
<evidence type="ECO:0000259" key="7">
    <source>
        <dbReference type="Pfam" id="PF13480"/>
    </source>
</evidence>
<dbReference type="EMBL" id="DF968183">
    <property type="protein sequence ID" value="GAP44976.1"/>
    <property type="molecule type" value="Genomic_DNA"/>
</dbReference>
<evidence type="ECO:0000256" key="2">
    <source>
        <dbReference type="ARBA" id="ARBA00022679"/>
    </source>
</evidence>
<dbReference type="InterPro" id="IPR016181">
    <property type="entry name" value="Acyl_CoA_acyltransferase"/>
</dbReference>
<dbReference type="InterPro" id="IPR038740">
    <property type="entry name" value="BioF2-like_GNAT_dom"/>
</dbReference>
<dbReference type="Pfam" id="PF13480">
    <property type="entry name" value="Acetyltransf_6"/>
    <property type="match status" value="1"/>
</dbReference>
<organism evidence="8">
    <name type="scientific">Lentimicrobium saccharophilum</name>
    <dbReference type="NCBI Taxonomy" id="1678841"/>
    <lineage>
        <taxon>Bacteria</taxon>
        <taxon>Pseudomonadati</taxon>
        <taxon>Bacteroidota</taxon>
        <taxon>Bacteroidia</taxon>
        <taxon>Bacteroidales</taxon>
        <taxon>Lentimicrobiaceae</taxon>
        <taxon>Lentimicrobium</taxon>
    </lineage>
</organism>
<evidence type="ECO:0000313" key="8">
    <source>
        <dbReference type="EMBL" id="GAP44976.1"/>
    </source>
</evidence>
<evidence type="ECO:0000256" key="6">
    <source>
        <dbReference type="ARBA" id="ARBA00023316"/>
    </source>
</evidence>
<dbReference type="PANTHER" id="PTHR36174:SF1">
    <property type="entry name" value="LIPID II:GLYCINE GLYCYLTRANSFERASE"/>
    <property type="match status" value="1"/>
</dbReference>
<feature type="domain" description="BioF2-like acetyltransferase" evidence="7">
    <location>
        <begin position="114"/>
        <end position="241"/>
    </location>
</feature>
<evidence type="ECO:0000313" key="9">
    <source>
        <dbReference type="Proteomes" id="UP000053091"/>
    </source>
</evidence>
<dbReference type="SUPFAM" id="SSF55729">
    <property type="entry name" value="Acyl-CoA N-acyltransferases (Nat)"/>
    <property type="match status" value="1"/>
</dbReference>
<proteinExistence type="inferred from homology"/>
<dbReference type="STRING" id="1678841.TBC1_12792"/>
<dbReference type="Gene3D" id="3.40.630.30">
    <property type="match status" value="1"/>
</dbReference>
<dbReference type="PANTHER" id="PTHR36174">
    <property type="entry name" value="LIPID II:GLYCINE GLYCYLTRANSFERASE"/>
    <property type="match status" value="1"/>
</dbReference>
<keyword evidence="9" id="KW-1185">Reference proteome</keyword>
<dbReference type="PROSITE" id="PS51191">
    <property type="entry name" value="FEMABX"/>
    <property type="match status" value="1"/>
</dbReference>
<sequence length="311" mass="36029">MSVKWPLIYQHAGPVGWYRVKTVTGDRFMMMVNMDDILVSMPYFSYAHFSDQEPELVEKHPEFTLEEGKLQCSDPAIQWHVRMLKPVSGHFHTVKVVSWLPLETTAEKQLLRFSSNLRRKINKSVSREIKLEVGGSELIGKFYGVFSHNMHRLGAPAMSKSFYARVVTAFGRDASVLIALYHGKAIGGAILLKKGEFAETCWFSTLEDYNPFYTSYFLWWECIRLSIERGCKVFSFGRSTKDSGPHLYKQQWGVKNTTLYWSFSYPLRNDQYTIGPLKIPMPNRKILSFLWKISPCFIIRWLGPMVAGKFY</sequence>
<dbReference type="GO" id="GO:0008360">
    <property type="term" value="P:regulation of cell shape"/>
    <property type="evidence" value="ECO:0007669"/>
    <property type="project" value="UniProtKB-KW"/>
</dbReference>
<accession>A0A0S7C6J3</accession>
<dbReference type="GO" id="GO:0016755">
    <property type="term" value="F:aminoacyltransferase activity"/>
    <property type="evidence" value="ECO:0007669"/>
    <property type="project" value="InterPro"/>
</dbReference>
<keyword evidence="4" id="KW-0573">Peptidoglycan synthesis</keyword>
<dbReference type="AlphaFoldDB" id="A0A0S7C6J3"/>
<dbReference type="InterPro" id="IPR050644">
    <property type="entry name" value="PG_Glycine_Bridge_Synth"/>
</dbReference>
<keyword evidence="3" id="KW-0133">Cell shape</keyword>
<gene>
    <name evidence="8" type="ORF">TBC1_12792</name>
</gene>
<evidence type="ECO:0000256" key="3">
    <source>
        <dbReference type="ARBA" id="ARBA00022960"/>
    </source>
</evidence>
<dbReference type="InterPro" id="IPR003447">
    <property type="entry name" value="FEMABX"/>
</dbReference>
<keyword evidence="2 8" id="KW-0808">Transferase</keyword>
<dbReference type="GO" id="GO:0071555">
    <property type="term" value="P:cell wall organization"/>
    <property type="evidence" value="ECO:0007669"/>
    <property type="project" value="UniProtKB-KW"/>
</dbReference>
<comment type="similarity">
    <text evidence="1">Belongs to the FemABX family.</text>
</comment>
<reference evidence="8" key="1">
    <citation type="journal article" date="2015" name="Genome Announc.">
        <title>Draft Genome Sequence of Bacteroidales Strain TBC1, a Novel Isolate from a Methanogenic Wastewater Treatment System.</title>
        <authorList>
            <person name="Tourlousse D.M."/>
            <person name="Matsuura N."/>
            <person name="Sun L."/>
            <person name="Toyonaga M."/>
            <person name="Kuroda K."/>
            <person name="Ohashi A."/>
            <person name="Cruz R."/>
            <person name="Yamaguchi T."/>
            <person name="Sekiguchi Y."/>
        </authorList>
    </citation>
    <scope>NUCLEOTIDE SEQUENCE [LARGE SCALE GENOMIC DNA]</scope>
    <source>
        <strain evidence="8">TBC1</strain>
    </source>
</reference>
<dbReference type="GO" id="GO:0009252">
    <property type="term" value="P:peptidoglycan biosynthetic process"/>
    <property type="evidence" value="ECO:0007669"/>
    <property type="project" value="UniProtKB-KW"/>
</dbReference>
<keyword evidence="5" id="KW-0012">Acyltransferase</keyword>
<dbReference type="OrthoDB" id="9773932at2"/>
<keyword evidence="6" id="KW-0961">Cell wall biogenesis/degradation</keyword>
<dbReference type="RefSeq" id="WP_062044972.1">
    <property type="nucleotide sequence ID" value="NZ_DF968183.1"/>
</dbReference>
<protein>
    <submittedName>
        <fullName evidence="8">Protein containing acetyltransferase (GNAT) domain</fullName>
    </submittedName>
</protein>